<name>A0A2D0L9P0_9GAMM</name>
<evidence type="ECO:0000313" key="3">
    <source>
        <dbReference type="Proteomes" id="UP000221101"/>
    </source>
</evidence>
<keyword evidence="1" id="KW-0472">Membrane</keyword>
<keyword evidence="1" id="KW-0812">Transmembrane</keyword>
<feature type="transmembrane region" description="Helical" evidence="1">
    <location>
        <begin position="112"/>
        <end position="132"/>
    </location>
</feature>
<evidence type="ECO:0000256" key="1">
    <source>
        <dbReference type="SAM" id="Phobius"/>
    </source>
</evidence>
<accession>A0A2D0L9P0</accession>
<proteinExistence type="predicted"/>
<organism evidence="2 3">
    <name type="scientific">Xenorhabdus kozodoii</name>
    <dbReference type="NCBI Taxonomy" id="351676"/>
    <lineage>
        <taxon>Bacteria</taxon>
        <taxon>Pseudomonadati</taxon>
        <taxon>Pseudomonadota</taxon>
        <taxon>Gammaproteobacteria</taxon>
        <taxon>Enterobacterales</taxon>
        <taxon>Morganellaceae</taxon>
        <taxon>Xenorhabdus</taxon>
    </lineage>
</organism>
<dbReference type="Proteomes" id="UP000221101">
    <property type="component" value="Unassembled WGS sequence"/>
</dbReference>
<feature type="transmembrane region" description="Helical" evidence="1">
    <location>
        <begin position="76"/>
        <end position="92"/>
    </location>
</feature>
<protein>
    <submittedName>
        <fullName evidence="2">Uncharacterized protein</fullName>
    </submittedName>
</protein>
<feature type="transmembrane region" description="Helical" evidence="1">
    <location>
        <begin position="33"/>
        <end position="55"/>
    </location>
</feature>
<dbReference type="EMBL" id="NJCX01000016">
    <property type="protein sequence ID" value="PHM72414.1"/>
    <property type="molecule type" value="Genomic_DNA"/>
</dbReference>
<dbReference type="AlphaFoldDB" id="A0A2D0L9P0"/>
<gene>
    <name evidence="2" type="ORF">Xkoz_02361</name>
</gene>
<comment type="caution">
    <text evidence="2">The sequence shown here is derived from an EMBL/GenBank/DDBJ whole genome shotgun (WGS) entry which is preliminary data.</text>
</comment>
<reference evidence="2 3" key="1">
    <citation type="journal article" date="2017" name="Nat. Microbiol.">
        <title>Natural product diversity associated with the nematode symbionts Photorhabdus and Xenorhabdus.</title>
        <authorList>
            <person name="Tobias N.J."/>
            <person name="Wolff H."/>
            <person name="Djahanschiri B."/>
            <person name="Grundmann F."/>
            <person name="Kronenwerth M."/>
            <person name="Shi Y.M."/>
            <person name="Simonyi S."/>
            <person name="Grun P."/>
            <person name="Shapiro-Ilan D."/>
            <person name="Pidot S.J."/>
            <person name="Stinear T.P."/>
            <person name="Ebersberger I."/>
            <person name="Bode H.B."/>
        </authorList>
    </citation>
    <scope>NUCLEOTIDE SEQUENCE [LARGE SCALE GENOMIC DNA]</scope>
    <source>
        <strain evidence="2 3">DSM 17907</strain>
    </source>
</reference>
<evidence type="ECO:0000313" key="2">
    <source>
        <dbReference type="EMBL" id="PHM72414.1"/>
    </source>
</evidence>
<sequence length="149" mass="17050">MKRIVRLLAISLGSVVCSSLIDARPDNYLISTLYTIAGIMFSIGLGLIVTFNMSGVRNKAFIKEIRINLKKVRDSFLFYFAISTIGMLSTQYTPKKDIIFFTINKLNVVFSIQILICFVMSFSILFFIINFLEVQKLNHDIFDKVNNED</sequence>
<keyword evidence="3" id="KW-1185">Reference proteome</keyword>
<keyword evidence="1" id="KW-1133">Transmembrane helix</keyword>